<dbReference type="Pfam" id="PF12248">
    <property type="entry name" value="Methyltransf_FA"/>
    <property type="match status" value="1"/>
</dbReference>
<dbReference type="RefSeq" id="XP_019634513.1">
    <property type="nucleotide sequence ID" value="XM_019778954.1"/>
</dbReference>
<evidence type="ECO:0000313" key="2">
    <source>
        <dbReference type="Proteomes" id="UP000515135"/>
    </source>
</evidence>
<dbReference type="PANTHER" id="PTHR36695">
    <property type="entry name" value="AGAP008648-PA"/>
    <property type="match status" value="1"/>
</dbReference>
<dbReference type="InterPro" id="IPR022041">
    <property type="entry name" value="Methyltransf_FA"/>
</dbReference>
<dbReference type="GeneID" id="109477610"/>
<dbReference type="AlphaFoldDB" id="A0A6P4ZCW4"/>
<evidence type="ECO:0000313" key="3">
    <source>
        <dbReference type="RefSeq" id="XP_019634513.1"/>
    </source>
</evidence>
<dbReference type="Proteomes" id="UP000515135">
    <property type="component" value="Unplaced"/>
</dbReference>
<accession>A0A6P4ZCW4</accession>
<dbReference type="KEGG" id="bbel:109477610"/>
<keyword evidence="2" id="KW-1185">Reference proteome</keyword>
<proteinExistence type="predicted"/>
<sequence>MFVAVCQTPIRTKSGSGYHWTEKPLTGSRFMFDVEATSDAIVALSSKEKKPDDMYKIFIGGKKNTESTIHRIKSGILTEAETFNFVSPTEFKMFWITWSLDGTIAVGRENETQPFLEYKDPNPLPIMYMLD</sequence>
<evidence type="ECO:0000259" key="1">
    <source>
        <dbReference type="Pfam" id="PF12248"/>
    </source>
</evidence>
<dbReference type="PANTHER" id="PTHR36695:SF12">
    <property type="entry name" value="AGAP008648-PA"/>
    <property type="match status" value="1"/>
</dbReference>
<feature type="domain" description="Farnesoic acid O-methyl transferase" evidence="1">
    <location>
        <begin position="18"/>
        <end position="129"/>
    </location>
</feature>
<gene>
    <name evidence="3" type="primary">LOC109477610</name>
</gene>
<name>A0A6P4ZCW4_BRABE</name>
<reference evidence="3" key="1">
    <citation type="submission" date="2025-08" db="UniProtKB">
        <authorList>
            <consortium name="RefSeq"/>
        </authorList>
    </citation>
    <scope>IDENTIFICATION</scope>
    <source>
        <tissue evidence="3">Gonad</tissue>
    </source>
</reference>
<organism evidence="2 3">
    <name type="scientific">Branchiostoma belcheri</name>
    <name type="common">Amphioxus</name>
    <dbReference type="NCBI Taxonomy" id="7741"/>
    <lineage>
        <taxon>Eukaryota</taxon>
        <taxon>Metazoa</taxon>
        <taxon>Chordata</taxon>
        <taxon>Cephalochordata</taxon>
        <taxon>Leptocardii</taxon>
        <taxon>Amphioxiformes</taxon>
        <taxon>Branchiostomatidae</taxon>
        <taxon>Branchiostoma</taxon>
    </lineage>
</organism>
<protein>
    <submittedName>
        <fullName evidence="3">Uncharacterized protein LOC109477610</fullName>
    </submittedName>
</protein>
<dbReference type="OrthoDB" id="2142040at2759"/>